<evidence type="ECO:0000259" key="1">
    <source>
        <dbReference type="Pfam" id="PF25448"/>
    </source>
</evidence>
<dbReference type="NCBIfam" id="NF033805">
    <property type="entry name" value="invasion_CiaB"/>
    <property type="match status" value="1"/>
</dbReference>
<keyword evidence="3" id="KW-1185">Reference proteome</keyword>
<gene>
    <name evidence="2" type="ordered locus">WS1211</name>
</gene>
<dbReference type="EMBL" id="BX571660">
    <property type="protein sequence ID" value="CAE10293.1"/>
    <property type="molecule type" value="Genomic_DNA"/>
</dbReference>
<dbReference type="KEGG" id="wsu:WS1211"/>
<dbReference type="eggNOG" id="COG2956">
    <property type="taxonomic scope" value="Bacteria"/>
</dbReference>
<name>Q7M943_WOLSU</name>
<dbReference type="RefSeq" id="WP_011139081.1">
    <property type="nucleotide sequence ID" value="NC_005090.1"/>
</dbReference>
<evidence type="ECO:0000313" key="2">
    <source>
        <dbReference type="EMBL" id="CAE10293.1"/>
    </source>
</evidence>
<dbReference type="Pfam" id="PF25448">
    <property type="entry name" value="DUF7897"/>
    <property type="match status" value="1"/>
</dbReference>
<dbReference type="AlphaFoldDB" id="Q7M943"/>
<accession>Q7M943</accession>
<protein>
    <submittedName>
        <fullName evidence="2">CIAB PROTEIN</fullName>
    </submittedName>
</protein>
<sequence length="621" mass="72137">MKEHFKEDLKILYRLFEERDAKINQLYRALSKGDSKENQLFDDFLEGIKLAPTPEHRLALGSRLINLQEGPLMQVLKSAQKSEEEMVRIKHEVLLWVERFHMRAHQEALKEMEEGELLTPFYRALLRGIHEVGIAMNRFYEAWQFGLIEGINASLAKEFEQDEEKILALLQSAQEVSEEGEVSDRSYSIPRQDEKGIYRAIPYALAFPKEIELVGEKLERLVKELENEGDGIHGAKKAYIAYFLAIKEAFLEKNPAKLLERWRAVDRAWMGITAPIQPAHPLEYYEDRFRKAVAPEWDLRIARPQEADSLPIKEQMAQSLNEWLNRLDSAKAHESLRRFCLDSIERTQLYIGIPALYYGAELGGLFSAQVVPNDESVSKAFGKKIFAFPDRVLQSARHKPFMKLSSEIFPDSFLRRSREILFKEEDLWHKIYEISTIGHEFGHIFFMDEETEIQMNAKGQFKNIEEFKATTGGLVSFFLHEEEAFKEALMIDLIKRSVGLVAWMEQSEVMPYYCEGLIHLSLLFGSGVLDFVENRLQIDLSSAAYERLKAAYLESYEHLARHYLAKAEASLFLEGYLSKDPNHHYKPIDQKTRAFVEFYWARYQAIGQVVDPEASNEDWLR</sequence>
<dbReference type="HOGENOM" id="CLU_028662_0_0_7"/>
<reference evidence="2 3" key="1">
    <citation type="journal article" date="2003" name="Proc. Natl. Acad. Sci. U.S.A.">
        <title>Complete genome sequence and analysis of Wolinella succinogenes.</title>
        <authorList>
            <person name="Baar C."/>
            <person name="Eppinger M."/>
            <person name="Raddatz G."/>
            <person name="Simon JM."/>
            <person name="Lanz C."/>
            <person name="Klimmek O."/>
            <person name="Nandakumar R."/>
            <person name="Gross R."/>
            <person name="Rosinus A."/>
            <person name="Keller H."/>
            <person name="Jagtap P."/>
            <person name="Linke B."/>
            <person name="Meyer F."/>
            <person name="Lederer H."/>
            <person name="Schuster S.C."/>
        </authorList>
    </citation>
    <scope>NUCLEOTIDE SEQUENCE [LARGE SCALE GENOMIC DNA]</scope>
    <source>
        <strain evidence="3">ATCC 29543 / DSM 1740 / CCUG 13145 / JCM 31913 / LMG 7466 / NCTC 11488 / FDC 602W</strain>
    </source>
</reference>
<dbReference type="STRING" id="273121.WS1211"/>
<proteinExistence type="predicted"/>
<feature type="domain" description="DUF7897" evidence="1">
    <location>
        <begin position="7"/>
        <end position="611"/>
    </location>
</feature>
<organism evidence="3">
    <name type="scientific">Wolinella succinogenes (strain ATCC 29543 / DSM 1740 / CCUG 13145 / JCM 31913 / LMG 7466 / NCTC 11488 / FDC 602W)</name>
    <name type="common">Vibrio succinogenes</name>
    <dbReference type="NCBI Taxonomy" id="273121"/>
    <lineage>
        <taxon>Bacteria</taxon>
        <taxon>Pseudomonadati</taxon>
        <taxon>Campylobacterota</taxon>
        <taxon>Epsilonproteobacteria</taxon>
        <taxon>Campylobacterales</taxon>
        <taxon>Helicobacteraceae</taxon>
        <taxon>Wolinella</taxon>
    </lineage>
</organism>
<dbReference type="InterPro" id="IPR057219">
    <property type="entry name" value="DUF7897"/>
</dbReference>
<evidence type="ECO:0000313" key="3">
    <source>
        <dbReference type="Proteomes" id="UP000000422"/>
    </source>
</evidence>
<dbReference type="Proteomes" id="UP000000422">
    <property type="component" value="Chromosome"/>
</dbReference>